<dbReference type="Proteomes" id="UP001569175">
    <property type="component" value="Unassembled WGS sequence"/>
</dbReference>
<reference evidence="1 2" key="1">
    <citation type="submission" date="2024-06" db="EMBL/GenBank/DDBJ databases">
        <authorList>
            <person name="Steensen K."/>
            <person name="Seneca J."/>
            <person name="Bartlau N."/>
            <person name="Yu A.X."/>
            <person name="Polz M.F."/>
        </authorList>
    </citation>
    <scope>NUCLEOTIDE SEQUENCE [LARGE SCALE GENOMIC DNA]</scope>
    <source>
        <strain evidence="1 2">1F9</strain>
    </source>
</reference>
<gene>
    <name evidence="1" type="ORF">ACED57_14320</name>
</gene>
<organism evidence="1 2">
    <name type="scientific">Vibrio atlanticus</name>
    <dbReference type="NCBI Taxonomy" id="693153"/>
    <lineage>
        <taxon>Bacteria</taxon>
        <taxon>Pseudomonadati</taxon>
        <taxon>Pseudomonadota</taxon>
        <taxon>Gammaproteobacteria</taxon>
        <taxon>Vibrionales</taxon>
        <taxon>Vibrionaceae</taxon>
        <taxon>Vibrio</taxon>
    </lineage>
</organism>
<proteinExistence type="predicted"/>
<evidence type="ECO:0000313" key="2">
    <source>
        <dbReference type="Proteomes" id="UP001569175"/>
    </source>
</evidence>
<keyword evidence="2" id="KW-1185">Reference proteome</keyword>
<dbReference type="EMBL" id="JBGOOL010000039">
    <property type="protein sequence ID" value="MEZ8054317.1"/>
    <property type="molecule type" value="Genomic_DNA"/>
</dbReference>
<name>A0ABV4KS46_9VIBR</name>
<dbReference type="InterPro" id="IPR056974">
    <property type="entry name" value="Tail_Gp41-like"/>
</dbReference>
<evidence type="ECO:0000313" key="1">
    <source>
        <dbReference type="EMBL" id="MEZ8054317.1"/>
    </source>
</evidence>
<sequence>MAVLTFDLKDGLKSGETTGFEVGLRELTPRDVFDAQLASEKLGLIEGRPYAYTSNVQMGMELLCRQVEFIGKIQGPFSAKELLKLSQDDFNLIQLKASELDAVMVPEEVTEALESRGRSEVAD</sequence>
<dbReference type="Pfam" id="PF23746">
    <property type="entry name" value="Gp41_Mu"/>
    <property type="match status" value="1"/>
</dbReference>
<comment type="caution">
    <text evidence="1">The sequence shown here is derived from an EMBL/GenBank/DDBJ whole genome shotgun (WGS) entry which is preliminary data.</text>
</comment>
<protein>
    <submittedName>
        <fullName evidence="1">Phage tail assembly protein</fullName>
    </submittedName>
</protein>
<dbReference type="RefSeq" id="WP_371707981.1">
    <property type="nucleotide sequence ID" value="NZ_JBGOOL010000039.1"/>
</dbReference>
<accession>A0ABV4KS46</accession>